<protein>
    <submittedName>
        <fullName evidence="1">Uncharacterized protein</fullName>
    </submittedName>
</protein>
<organism evidence="1 2">
    <name type="scientific">Violaceomyces palustris</name>
    <dbReference type="NCBI Taxonomy" id="1673888"/>
    <lineage>
        <taxon>Eukaryota</taxon>
        <taxon>Fungi</taxon>
        <taxon>Dikarya</taxon>
        <taxon>Basidiomycota</taxon>
        <taxon>Ustilaginomycotina</taxon>
        <taxon>Ustilaginomycetes</taxon>
        <taxon>Violaceomycetales</taxon>
        <taxon>Violaceomycetaceae</taxon>
        <taxon>Violaceomyces</taxon>
    </lineage>
</organism>
<gene>
    <name evidence="1" type="ORF">IE53DRAFT_411724</name>
</gene>
<accession>A0ACD0NTZ7</accession>
<dbReference type="Proteomes" id="UP000245626">
    <property type="component" value="Unassembled WGS sequence"/>
</dbReference>
<proteinExistence type="predicted"/>
<evidence type="ECO:0000313" key="2">
    <source>
        <dbReference type="Proteomes" id="UP000245626"/>
    </source>
</evidence>
<sequence>MGDDHSHFLASWVQQNKKLITYRLMSRERRIHVNQAKKAMQSFYDSFSSSQQRPHATFILIGTMAGRGTESSTLRSSQPNPSLVAPDAMETKSLLLVSEEKLQAARQRFSNITSCHIYSLQAGPLKDVSLLTSVEHDLHKVGKYVDAWESATRGSELGVIISPSIKDNHRNHPASGPSSEPTPMLKDVASSKVTPKMEKGGTTSKPTAGDKSNDHLRGMGKSNVSGLDWSKAKAKPTKAEMNPTSKRKSDSSSDDDDSVNKVKLSRRAKQRVALLGCNSEESDSDEDGGRIGSLEVGPKTGADSGAIKVEKSKKEQDKERKALEEMMEVDDDPGPGQTLKPSIAVEEPAESTETSASLPKKRVRKQRKVLRKERTKNEKGYTVTRDIEVYESYSSEESDPEVRDLAKKVKFDGRSLGDGQSKFGSDASKERAIARTKREAGATPAVNGGKKPSATAPTTMAPKKGQQSLKSFFVKKPKEGK</sequence>
<evidence type="ECO:0000313" key="1">
    <source>
        <dbReference type="EMBL" id="PWN49300.1"/>
    </source>
</evidence>
<name>A0ACD0NTZ7_9BASI</name>
<keyword evidence="2" id="KW-1185">Reference proteome</keyword>
<dbReference type="EMBL" id="KZ820070">
    <property type="protein sequence ID" value="PWN49300.1"/>
    <property type="molecule type" value="Genomic_DNA"/>
</dbReference>
<reference evidence="1 2" key="1">
    <citation type="journal article" date="2018" name="Mol. Biol. Evol.">
        <title>Broad Genomic Sampling Reveals a Smut Pathogenic Ancestry of the Fungal Clade Ustilaginomycotina.</title>
        <authorList>
            <person name="Kijpornyongpan T."/>
            <person name="Mondo S.J."/>
            <person name="Barry K."/>
            <person name="Sandor L."/>
            <person name="Lee J."/>
            <person name="Lipzen A."/>
            <person name="Pangilinan J."/>
            <person name="LaButti K."/>
            <person name="Hainaut M."/>
            <person name="Henrissat B."/>
            <person name="Grigoriev I.V."/>
            <person name="Spatafora J.W."/>
            <person name="Aime M.C."/>
        </authorList>
    </citation>
    <scope>NUCLEOTIDE SEQUENCE [LARGE SCALE GENOMIC DNA]</scope>
    <source>
        <strain evidence="1 2">SA 807</strain>
    </source>
</reference>